<keyword evidence="3" id="KW-1185">Reference proteome</keyword>
<dbReference type="AlphaFoldDB" id="A0A8S1HTZ7"/>
<reference evidence="2" key="1">
    <citation type="submission" date="2020-10" db="EMBL/GenBank/DDBJ databases">
        <authorList>
            <person name="Kikuchi T."/>
        </authorList>
    </citation>
    <scope>NUCLEOTIDE SEQUENCE</scope>
    <source>
        <strain evidence="2">NKZ352</strain>
    </source>
</reference>
<organism evidence="2 3">
    <name type="scientific">Caenorhabditis auriculariae</name>
    <dbReference type="NCBI Taxonomy" id="2777116"/>
    <lineage>
        <taxon>Eukaryota</taxon>
        <taxon>Metazoa</taxon>
        <taxon>Ecdysozoa</taxon>
        <taxon>Nematoda</taxon>
        <taxon>Chromadorea</taxon>
        <taxon>Rhabditida</taxon>
        <taxon>Rhabditina</taxon>
        <taxon>Rhabditomorpha</taxon>
        <taxon>Rhabditoidea</taxon>
        <taxon>Rhabditidae</taxon>
        <taxon>Peloderinae</taxon>
        <taxon>Caenorhabditis</taxon>
    </lineage>
</organism>
<proteinExistence type="predicted"/>
<dbReference type="EMBL" id="CAJGYM010000101">
    <property type="protein sequence ID" value="CAD6197661.1"/>
    <property type="molecule type" value="Genomic_DNA"/>
</dbReference>
<dbReference type="Proteomes" id="UP000835052">
    <property type="component" value="Unassembled WGS sequence"/>
</dbReference>
<sequence>MKSIETQTEEVASGSKTSGVKRKIVRFKDFASEEDFIKAAEDVYDEGKELRQIFGFSMEEESPSEDDNLMSELLALCTWAEKRKQRWPESFYEGEEDPLVFSPNRVISINISTTTIVKPSCSKLNLSSLRISSRQNSSETKDRRENVKKDAPKRVIKRGARIKSPTKKLTDEEKILEDAYRGVLEFDGNQSQGSASPSLDSGDSQSPTKENDPWADVEF</sequence>
<name>A0A8S1HTZ7_9PELO</name>
<evidence type="ECO:0000313" key="3">
    <source>
        <dbReference type="Proteomes" id="UP000835052"/>
    </source>
</evidence>
<protein>
    <submittedName>
        <fullName evidence="2">Uncharacterized protein</fullName>
    </submittedName>
</protein>
<evidence type="ECO:0000313" key="2">
    <source>
        <dbReference type="EMBL" id="CAD6197661.1"/>
    </source>
</evidence>
<evidence type="ECO:0000256" key="1">
    <source>
        <dbReference type="SAM" id="MobiDB-lite"/>
    </source>
</evidence>
<feature type="region of interest" description="Disordered" evidence="1">
    <location>
        <begin position="186"/>
        <end position="219"/>
    </location>
</feature>
<accession>A0A8S1HTZ7</accession>
<feature type="compositionally biased region" description="Basic residues" evidence="1">
    <location>
        <begin position="154"/>
        <end position="166"/>
    </location>
</feature>
<feature type="compositionally biased region" description="Basic and acidic residues" evidence="1">
    <location>
        <begin position="139"/>
        <end position="153"/>
    </location>
</feature>
<feature type="compositionally biased region" description="Polar residues" evidence="1">
    <location>
        <begin position="188"/>
        <end position="208"/>
    </location>
</feature>
<comment type="caution">
    <text evidence="2">The sequence shown here is derived from an EMBL/GenBank/DDBJ whole genome shotgun (WGS) entry which is preliminary data.</text>
</comment>
<feature type="region of interest" description="Disordered" evidence="1">
    <location>
        <begin position="132"/>
        <end position="171"/>
    </location>
</feature>
<gene>
    <name evidence="2" type="ORF">CAUJ_LOCUS13570</name>
</gene>